<dbReference type="Gene3D" id="3.40.50.300">
    <property type="entry name" value="P-loop containing nucleotide triphosphate hydrolases"/>
    <property type="match status" value="1"/>
</dbReference>
<dbReference type="AlphaFoldDB" id="A0A0R3QZT9"/>
<sequence>MAMILQLMPFAIKSKQIRMAKKPFVSTWIGQSEKLIHELFDHALAHNVASIIFINEIDRLCRTRQIIEDDNVGRVKVNVCFFEKAIYRLNYLCNFEDYIIRLVLYCSFVQLIVYGIECSFLKTKITTSSDINWIVVKTVTMVSVVTI</sequence>
<organism evidence="4">
    <name type="scientific">Brugia timori</name>
    <dbReference type="NCBI Taxonomy" id="42155"/>
    <lineage>
        <taxon>Eukaryota</taxon>
        <taxon>Metazoa</taxon>
        <taxon>Ecdysozoa</taxon>
        <taxon>Nematoda</taxon>
        <taxon>Chromadorea</taxon>
        <taxon>Rhabditida</taxon>
        <taxon>Spirurina</taxon>
        <taxon>Spiruromorpha</taxon>
        <taxon>Filarioidea</taxon>
        <taxon>Onchocercidae</taxon>
        <taxon>Brugia</taxon>
    </lineage>
</organism>
<name>A0A0R3QZT9_9BILA</name>
<dbReference type="GO" id="GO:0005524">
    <property type="term" value="F:ATP binding"/>
    <property type="evidence" value="ECO:0007669"/>
    <property type="project" value="InterPro"/>
</dbReference>
<reference evidence="4" key="1">
    <citation type="submission" date="2017-02" db="UniProtKB">
        <authorList>
            <consortium name="WormBaseParasite"/>
        </authorList>
    </citation>
    <scope>IDENTIFICATION</scope>
</reference>
<keyword evidence="3" id="KW-1185">Reference proteome</keyword>
<accession>A0A0R3QZT9</accession>
<evidence type="ECO:0000313" key="3">
    <source>
        <dbReference type="Proteomes" id="UP000280834"/>
    </source>
</evidence>
<feature type="domain" description="ATPase AAA-type core" evidence="1">
    <location>
        <begin position="14"/>
        <end position="69"/>
    </location>
</feature>
<dbReference type="WBParaSite" id="BTMF_0001326301-mRNA-1">
    <property type="protein sequence ID" value="BTMF_0001326301-mRNA-1"/>
    <property type="gene ID" value="BTMF_0001326301"/>
</dbReference>
<dbReference type="InterPro" id="IPR003959">
    <property type="entry name" value="ATPase_AAA_core"/>
</dbReference>
<gene>
    <name evidence="2" type="ORF">BTMF_LOCUS11275</name>
</gene>
<dbReference type="InterPro" id="IPR027417">
    <property type="entry name" value="P-loop_NTPase"/>
</dbReference>
<proteinExistence type="predicted"/>
<dbReference type="Pfam" id="PF00004">
    <property type="entry name" value="AAA"/>
    <property type="match status" value="1"/>
</dbReference>
<dbReference type="Proteomes" id="UP000280834">
    <property type="component" value="Unassembled WGS sequence"/>
</dbReference>
<dbReference type="EMBL" id="UZAG01018196">
    <property type="protein sequence ID" value="VDO38544.1"/>
    <property type="molecule type" value="Genomic_DNA"/>
</dbReference>
<dbReference type="GO" id="GO:0016887">
    <property type="term" value="F:ATP hydrolysis activity"/>
    <property type="evidence" value="ECO:0007669"/>
    <property type="project" value="InterPro"/>
</dbReference>
<protein>
    <submittedName>
        <fullName evidence="4">ATPase_AAA_core domain-containing protein</fullName>
    </submittedName>
</protein>
<evidence type="ECO:0000259" key="1">
    <source>
        <dbReference type="Pfam" id="PF00004"/>
    </source>
</evidence>
<reference evidence="2 3" key="2">
    <citation type="submission" date="2018-11" db="EMBL/GenBank/DDBJ databases">
        <authorList>
            <consortium name="Pathogen Informatics"/>
        </authorList>
    </citation>
    <scope>NUCLEOTIDE SEQUENCE [LARGE SCALE GENOMIC DNA]</scope>
</reference>
<dbReference type="STRING" id="42155.A0A0R3QZT9"/>
<evidence type="ECO:0000313" key="4">
    <source>
        <dbReference type="WBParaSite" id="BTMF_0001326301-mRNA-1"/>
    </source>
</evidence>
<evidence type="ECO:0000313" key="2">
    <source>
        <dbReference type="EMBL" id="VDO38544.1"/>
    </source>
</evidence>